<dbReference type="PANTHER" id="PTHR43784:SF2">
    <property type="entry name" value="GDSL-LIKE LIPASE_ACYLHYDROLASE, PUTATIVE (AFU_ORTHOLOGUE AFUA_2G00820)-RELATED"/>
    <property type="match status" value="1"/>
</dbReference>
<dbReference type="PANTHER" id="PTHR43784">
    <property type="entry name" value="GDSL-LIKE LIPASE/ACYLHYDROLASE, PUTATIVE (AFU_ORTHOLOGUE AFUA_2G00820)-RELATED"/>
    <property type="match status" value="1"/>
</dbReference>
<dbReference type="Gene3D" id="3.40.50.1110">
    <property type="entry name" value="SGNH hydrolase"/>
    <property type="match status" value="1"/>
</dbReference>
<dbReference type="EMBL" id="JBEXIP010000028">
    <property type="protein sequence ID" value="MET8436666.1"/>
    <property type="molecule type" value="Genomic_DNA"/>
</dbReference>
<evidence type="ECO:0000259" key="1">
    <source>
        <dbReference type="Pfam" id="PF13472"/>
    </source>
</evidence>
<dbReference type="GO" id="GO:0016787">
    <property type="term" value="F:hydrolase activity"/>
    <property type="evidence" value="ECO:0007669"/>
    <property type="project" value="UniProtKB-KW"/>
</dbReference>
<gene>
    <name evidence="2" type="ORF">ABZV61_28595</name>
</gene>
<sequence length="417" mass="44297">MPRRHGPALLTALVAGTAALAAIVALAGSLLFSGGGAKQVGTESVARTPAAPAHSTGVWISTWAGAPTAGVADTSTDDDLTQRIIRNVVHTSIGGDAARITLSNLFGTHPLLVDRATVNTRPVSFRGTPSVTIPAGGQIVSDPVVVPVAPDADLVVSLRTPTADGPVTVHPNSHQTSYVADGRGTWRSNLWRYLTAVDVRNEAAAGAIVAIGDSLTAGTGSTLDANSRWPDVLSDRLRGRYAVVNQGIAGNRILRDGQGYGQMYGQRAIARFDRDVLGVADVKTVIIALGINDVQQFPKERDPQRIADALRAMTERAHARGLHVVGATLMPFEGSLAWTPAEDAVRRQVNALIRAGGIFDEVVDFDRVVRDPYRPSRLLPEFDCGDHLHLNDNGYLRLGQQVDLQTLHRNGPASDQL</sequence>
<dbReference type="RefSeq" id="WP_356503667.1">
    <property type="nucleotide sequence ID" value="NZ_JBEXEF010000001.1"/>
</dbReference>
<organism evidence="2 3">
    <name type="scientific">Streptomyces sp. 900116325</name>
    <dbReference type="NCBI Taxonomy" id="3154295"/>
    <lineage>
        <taxon>Bacteria</taxon>
        <taxon>Bacillati</taxon>
        <taxon>Actinomycetota</taxon>
        <taxon>Actinomycetes</taxon>
        <taxon>Kitasatosporales</taxon>
        <taxon>Streptomycetaceae</taxon>
        <taxon>Streptomyces</taxon>
    </lineage>
</organism>
<protein>
    <submittedName>
        <fullName evidence="2">SGNH/GDSL hydrolase family protein</fullName>
    </submittedName>
</protein>
<evidence type="ECO:0000313" key="2">
    <source>
        <dbReference type="EMBL" id="MET8436666.1"/>
    </source>
</evidence>
<dbReference type="Proteomes" id="UP001550044">
    <property type="component" value="Unassembled WGS sequence"/>
</dbReference>
<keyword evidence="3" id="KW-1185">Reference proteome</keyword>
<comment type="caution">
    <text evidence="2">The sequence shown here is derived from an EMBL/GenBank/DDBJ whole genome shotgun (WGS) entry which is preliminary data.</text>
</comment>
<dbReference type="InterPro" id="IPR036514">
    <property type="entry name" value="SGNH_hydro_sf"/>
</dbReference>
<dbReference type="InterPro" id="IPR053140">
    <property type="entry name" value="GDSL_Rv0518-like"/>
</dbReference>
<feature type="domain" description="SGNH hydrolase-type esterase" evidence="1">
    <location>
        <begin position="210"/>
        <end position="395"/>
    </location>
</feature>
<evidence type="ECO:0000313" key="3">
    <source>
        <dbReference type="Proteomes" id="UP001550044"/>
    </source>
</evidence>
<dbReference type="CDD" id="cd01830">
    <property type="entry name" value="XynE_like"/>
    <property type="match status" value="1"/>
</dbReference>
<reference evidence="2 3" key="1">
    <citation type="submission" date="2024-06" db="EMBL/GenBank/DDBJ databases">
        <title>The Natural Products Discovery Center: Release of the First 8490 Sequenced Strains for Exploring Actinobacteria Biosynthetic Diversity.</title>
        <authorList>
            <person name="Kalkreuter E."/>
            <person name="Kautsar S.A."/>
            <person name="Yang D."/>
            <person name="Bader C.D."/>
            <person name="Teijaro C.N."/>
            <person name="Fluegel L."/>
            <person name="Davis C.M."/>
            <person name="Simpson J.R."/>
            <person name="Lauterbach L."/>
            <person name="Steele A.D."/>
            <person name="Gui C."/>
            <person name="Meng S."/>
            <person name="Li G."/>
            <person name="Viehrig K."/>
            <person name="Ye F."/>
            <person name="Su P."/>
            <person name="Kiefer A.F."/>
            <person name="Nichols A."/>
            <person name="Cepeda A.J."/>
            <person name="Yan W."/>
            <person name="Fan B."/>
            <person name="Jiang Y."/>
            <person name="Adhikari A."/>
            <person name="Zheng C.-J."/>
            <person name="Schuster L."/>
            <person name="Cowan T.M."/>
            <person name="Smanski M.J."/>
            <person name="Chevrette M.G."/>
            <person name="De Carvalho L.P.S."/>
            <person name="Shen B."/>
        </authorList>
    </citation>
    <scope>NUCLEOTIDE SEQUENCE [LARGE SCALE GENOMIC DNA]</scope>
    <source>
        <strain evidence="2 3">NPDC005137</strain>
    </source>
</reference>
<name>A0ABV2UGR3_9ACTN</name>
<keyword evidence="2" id="KW-0378">Hydrolase</keyword>
<accession>A0ABV2UGR3</accession>
<proteinExistence type="predicted"/>
<dbReference type="Pfam" id="PF13472">
    <property type="entry name" value="Lipase_GDSL_2"/>
    <property type="match status" value="1"/>
</dbReference>
<dbReference type="SUPFAM" id="SSF52266">
    <property type="entry name" value="SGNH hydrolase"/>
    <property type="match status" value="1"/>
</dbReference>
<dbReference type="InterPro" id="IPR013830">
    <property type="entry name" value="SGNH_hydro"/>
</dbReference>